<protein>
    <submittedName>
        <fullName evidence="2">ORF 7</fullName>
    </submittedName>
</protein>
<evidence type="ECO:0000313" key="2">
    <source>
        <dbReference type="EMBL" id="AAA22119.1"/>
    </source>
</evidence>
<name>Q44466_AGRTU</name>
<dbReference type="AlphaFoldDB" id="Q44466"/>
<proteinExistence type="predicted"/>
<reference evidence="2" key="1">
    <citation type="journal article" date="1987" name="J. Bacteriol.">
        <title>Double-stranded cleavage of T-DNA and generation of single-stranded T-DNA molecules in Escherichia coli by a virD-encoded border-specific endonuclease from Agrobacterium tumefaciens.</title>
        <authorList>
            <person name="Jayaswal R.K."/>
            <person name="Veluthambi K."/>
            <person name="Gelvin S.B."/>
            <person name="Slightom J.L."/>
        </authorList>
    </citation>
    <scope>NUCLEOTIDE SEQUENCE</scope>
</reference>
<organism evidence="2">
    <name type="scientific">Agrobacterium tumefaciens</name>
    <dbReference type="NCBI Taxonomy" id="358"/>
    <lineage>
        <taxon>Bacteria</taxon>
        <taxon>Pseudomonadati</taxon>
        <taxon>Pseudomonadota</taxon>
        <taxon>Alphaproteobacteria</taxon>
        <taxon>Hyphomicrobiales</taxon>
        <taxon>Rhizobiaceae</taxon>
        <taxon>Rhizobium/Agrobacterium group</taxon>
        <taxon>Agrobacterium</taxon>
        <taxon>Agrobacterium tumefaciens complex</taxon>
    </lineage>
</organism>
<feature type="compositionally biased region" description="Basic and acidic residues" evidence="1">
    <location>
        <begin position="101"/>
        <end position="111"/>
    </location>
</feature>
<dbReference type="PIR" id="G29826">
    <property type="entry name" value="G29826"/>
</dbReference>
<dbReference type="EMBL" id="M17989">
    <property type="protein sequence ID" value="AAA22119.1"/>
    <property type="molecule type" value="Genomic_DNA"/>
</dbReference>
<feature type="region of interest" description="Disordered" evidence="1">
    <location>
        <begin position="101"/>
        <end position="125"/>
    </location>
</feature>
<sequence>MLVGLKVRKVALKSAGRLCTRRNAARNAPLFNGQIPPILFCMTAEGSEPLSELLMNAGVRGNARPGKISSWMHTRPGLKVMLLRPKRLVSRPHWFSYMKESRSDAGNERLTKNGGSQLNRDGKIL</sequence>
<evidence type="ECO:0000256" key="1">
    <source>
        <dbReference type="SAM" id="MobiDB-lite"/>
    </source>
</evidence>
<accession>Q44466</accession>